<evidence type="ECO:0000256" key="1">
    <source>
        <dbReference type="ARBA" id="ARBA00022845"/>
    </source>
</evidence>
<reference evidence="7" key="1">
    <citation type="submission" date="2018-10" db="EMBL/GenBank/DDBJ databases">
        <title>Acidithiobacillus sulfuriphilus sp. nov.: an extremely acidophilic sulfur-oxidizing chemolithotroph isolated from a neutral pH environment.</title>
        <authorList>
            <person name="Falagan C."/>
            <person name="Moya-Beltran A."/>
            <person name="Quatrini R."/>
            <person name="Johnson D.B."/>
        </authorList>
    </citation>
    <scope>NUCLEOTIDE SEQUENCE [LARGE SCALE GENOMIC DNA]</scope>
    <source>
        <strain evidence="7">CJ-2</strain>
    </source>
</reference>
<dbReference type="GO" id="GO:0022627">
    <property type="term" value="C:cytosolic small ribosomal subunit"/>
    <property type="evidence" value="ECO:0007669"/>
    <property type="project" value="TreeGrafter"/>
</dbReference>
<evidence type="ECO:0000313" key="7">
    <source>
        <dbReference type="EMBL" id="RNF60321.1"/>
    </source>
</evidence>
<keyword evidence="1" id="KW-0810">Translation regulation</keyword>
<evidence type="ECO:0000256" key="6">
    <source>
        <dbReference type="SAM" id="MobiDB-lite"/>
    </source>
</evidence>
<evidence type="ECO:0000256" key="5">
    <source>
        <dbReference type="ARBA" id="ARBA00041319"/>
    </source>
</evidence>
<dbReference type="NCBIfam" id="TIGR00741">
    <property type="entry name" value="yfiA"/>
    <property type="match status" value="1"/>
</dbReference>
<name>A0A3M8QX47_9PROT</name>
<dbReference type="InterPro" id="IPR003489">
    <property type="entry name" value="RHF/RaiA"/>
</dbReference>
<dbReference type="AlphaFoldDB" id="A0A3M8QX47"/>
<feature type="region of interest" description="Disordered" evidence="6">
    <location>
        <begin position="91"/>
        <end position="113"/>
    </location>
</feature>
<dbReference type="RefSeq" id="WP_123104515.1">
    <property type="nucleotide sequence ID" value="NZ_CP127527.1"/>
</dbReference>
<dbReference type="CDD" id="cd00552">
    <property type="entry name" value="RaiA"/>
    <property type="match status" value="1"/>
</dbReference>
<evidence type="ECO:0000256" key="4">
    <source>
        <dbReference type="ARBA" id="ARBA00041148"/>
    </source>
</evidence>
<comment type="subunit">
    <text evidence="3">Associates exclusively with 100S ribosomes, which are dimers of 70S ribosomes.</text>
</comment>
<dbReference type="Pfam" id="PF02482">
    <property type="entry name" value="Ribosomal_S30AE"/>
    <property type="match status" value="1"/>
</dbReference>
<evidence type="ECO:0000256" key="3">
    <source>
        <dbReference type="ARBA" id="ARBA00038695"/>
    </source>
</evidence>
<comment type="caution">
    <text evidence="7">The sequence shown here is derived from an EMBL/GenBank/DDBJ whole genome shotgun (WGS) entry which is preliminary data.</text>
</comment>
<dbReference type="GO" id="GO:0045900">
    <property type="term" value="P:negative regulation of translational elongation"/>
    <property type="evidence" value="ECO:0007669"/>
    <property type="project" value="TreeGrafter"/>
</dbReference>
<dbReference type="InterPro" id="IPR036567">
    <property type="entry name" value="RHF-like"/>
</dbReference>
<organism evidence="7">
    <name type="scientific">Acidithiobacillus sulfuriphilus</name>
    <dbReference type="NCBI Taxonomy" id="1867749"/>
    <lineage>
        <taxon>Bacteria</taxon>
        <taxon>Pseudomonadati</taxon>
        <taxon>Pseudomonadota</taxon>
        <taxon>Acidithiobacillia</taxon>
        <taxon>Acidithiobacillales</taxon>
        <taxon>Acidithiobacillaceae</taxon>
        <taxon>Acidithiobacillus</taxon>
    </lineage>
</organism>
<dbReference type="SUPFAM" id="SSF69754">
    <property type="entry name" value="Ribosome binding protein Y (YfiA homologue)"/>
    <property type="match status" value="1"/>
</dbReference>
<dbReference type="FunFam" id="3.30.160.100:FF:000001">
    <property type="entry name" value="Ribosome hibernation promoting factor"/>
    <property type="match status" value="1"/>
</dbReference>
<evidence type="ECO:0000256" key="2">
    <source>
        <dbReference type="ARBA" id="ARBA00038434"/>
    </source>
</evidence>
<protein>
    <recommendedName>
        <fullName evidence="4">Ribosome hibernation promoting factor</fullName>
    </recommendedName>
    <alternativeName>
        <fullName evidence="5">Hibernation factor HPF</fullName>
    </alternativeName>
</protein>
<gene>
    <name evidence="7" type="primary">raiA</name>
    <name evidence="7" type="ORF">EC580_09625</name>
</gene>
<proteinExistence type="inferred from homology"/>
<dbReference type="PANTHER" id="PTHR33231">
    <property type="entry name" value="30S RIBOSOMAL PROTEIN"/>
    <property type="match status" value="1"/>
</dbReference>
<comment type="similarity">
    <text evidence="2">Belongs to the HPF/YfiA ribosome-associated protein family. Short HPF subfamily.</text>
</comment>
<dbReference type="GO" id="GO:0043024">
    <property type="term" value="F:ribosomal small subunit binding"/>
    <property type="evidence" value="ECO:0007669"/>
    <property type="project" value="TreeGrafter"/>
</dbReference>
<dbReference type="OrthoDB" id="9795980at2"/>
<sequence>MQLTITGQHLDLTDALKSYVTEKLGRVDHYFDHVIDGHAVLRYMAHEKLSNSAEVTVHAPGHTFHAESEDQDMYAAIDLLADKLEAQVRSHKEKLTDRRNDHQVPLTAAAETD</sequence>
<dbReference type="Gene3D" id="3.30.160.100">
    <property type="entry name" value="Ribosome hibernation promotion factor-like"/>
    <property type="match status" value="1"/>
</dbReference>
<accession>A0A3M8QX47</accession>
<dbReference type="EMBL" id="RIZI01000176">
    <property type="protein sequence ID" value="RNF60321.1"/>
    <property type="molecule type" value="Genomic_DNA"/>
</dbReference>
<dbReference type="PANTHER" id="PTHR33231:SF1">
    <property type="entry name" value="30S RIBOSOMAL PROTEIN"/>
    <property type="match status" value="1"/>
</dbReference>
<dbReference type="InterPro" id="IPR050574">
    <property type="entry name" value="HPF/YfiA_ribosome-assoc"/>
</dbReference>
<feature type="compositionally biased region" description="Basic and acidic residues" evidence="6">
    <location>
        <begin position="91"/>
        <end position="102"/>
    </location>
</feature>